<dbReference type="AlphaFoldDB" id="A0A4Y2T6T8"/>
<name>A0A4Y2T6T8_ARAVE</name>
<evidence type="ECO:0000313" key="3">
    <source>
        <dbReference type="Proteomes" id="UP000499080"/>
    </source>
</evidence>
<proteinExistence type="predicted"/>
<feature type="region of interest" description="Disordered" evidence="1">
    <location>
        <begin position="19"/>
        <end position="49"/>
    </location>
</feature>
<dbReference type="EMBL" id="BGPR01026324">
    <property type="protein sequence ID" value="GBN95931.1"/>
    <property type="molecule type" value="Genomic_DNA"/>
</dbReference>
<sequence length="125" mass="13907">MLVTLPYIVIYVRKGTHRKHQTTMRDTEMGKKPFNPPLPNPPPRKHVTRNRSSHCGVACPKKHPFICFAVSEGMSITGVIVRLDAVRRMGLDHWEEGGSNEISAKLGSEEVGFARYSSTEGADTC</sequence>
<protein>
    <submittedName>
        <fullName evidence="2">Uncharacterized protein</fullName>
    </submittedName>
</protein>
<evidence type="ECO:0000256" key="1">
    <source>
        <dbReference type="SAM" id="MobiDB-lite"/>
    </source>
</evidence>
<reference evidence="2 3" key="1">
    <citation type="journal article" date="2019" name="Sci. Rep.">
        <title>Orb-weaving spider Araneus ventricosus genome elucidates the spidroin gene catalogue.</title>
        <authorList>
            <person name="Kono N."/>
            <person name="Nakamura H."/>
            <person name="Ohtoshi R."/>
            <person name="Moran D.A.P."/>
            <person name="Shinohara A."/>
            <person name="Yoshida Y."/>
            <person name="Fujiwara M."/>
            <person name="Mori M."/>
            <person name="Tomita M."/>
            <person name="Arakawa K."/>
        </authorList>
    </citation>
    <scope>NUCLEOTIDE SEQUENCE [LARGE SCALE GENOMIC DNA]</scope>
</reference>
<gene>
    <name evidence="2" type="ORF">AVEN_235747_1</name>
</gene>
<organism evidence="2 3">
    <name type="scientific">Araneus ventricosus</name>
    <name type="common">Orbweaver spider</name>
    <name type="synonym">Epeira ventricosa</name>
    <dbReference type="NCBI Taxonomy" id="182803"/>
    <lineage>
        <taxon>Eukaryota</taxon>
        <taxon>Metazoa</taxon>
        <taxon>Ecdysozoa</taxon>
        <taxon>Arthropoda</taxon>
        <taxon>Chelicerata</taxon>
        <taxon>Arachnida</taxon>
        <taxon>Araneae</taxon>
        <taxon>Araneomorphae</taxon>
        <taxon>Entelegynae</taxon>
        <taxon>Araneoidea</taxon>
        <taxon>Araneidae</taxon>
        <taxon>Araneus</taxon>
    </lineage>
</organism>
<evidence type="ECO:0000313" key="2">
    <source>
        <dbReference type="EMBL" id="GBN95931.1"/>
    </source>
</evidence>
<keyword evidence="3" id="KW-1185">Reference proteome</keyword>
<accession>A0A4Y2T6T8</accession>
<comment type="caution">
    <text evidence="2">The sequence shown here is derived from an EMBL/GenBank/DDBJ whole genome shotgun (WGS) entry which is preliminary data.</text>
</comment>
<dbReference type="Proteomes" id="UP000499080">
    <property type="component" value="Unassembled WGS sequence"/>
</dbReference>